<sequence length="219" mass="25768">MRKLQLILSLLILTNGLSAQTAKKDDIVWQKMLRPLKHVDVTNNTHLTLARPFTIQQFVEYYVRNSKVITEKKYSKWVINEVNRDSTYTYFAREVGGDNGIIDFFKVATIELKYIDYNKIDGNEIRTTFFNEFVPAADKERVAKKEKNCSSSCHSATYSYKYMPLTHELEISYKWKIKCDFLYNIINKTYTAKYNVTTRTFVNNISCKKVNNLIKMTMR</sequence>
<name>A0A2S7T0A4_9BACT</name>
<evidence type="ECO:0000256" key="1">
    <source>
        <dbReference type="SAM" id="SignalP"/>
    </source>
</evidence>
<dbReference type="EMBL" id="PPSL01000001">
    <property type="protein sequence ID" value="PQJ12297.1"/>
    <property type="molecule type" value="Genomic_DNA"/>
</dbReference>
<dbReference type="AlphaFoldDB" id="A0A2S7T0A4"/>
<dbReference type="Proteomes" id="UP000239872">
    <property type="component" value="Unassembled WGS sequence"/>
</dbReference>
<protein>
    <submittedName>
        <fullName evidence="2">Uncharacterized protein</fullName>
    </submittedName>
</protein>
<reference evidence="2 3" key="1">
    <citation type="submission" date="2018-01" db="EMBL/GenBank/DDBJ databases">
        <title>A novel member of the phylum Bacteroidetes isolated from glacier ice.</title>
        <authorList>
            <person name="Liu Q."/>
            <person name="Xin Y.-H."/>
        </authorList>
    </citation>
    <scope>NUCLEOTIDE SEQUENCE [LARGE SCALE GENOMIC DNA]</scope>
    <source>
        <strain evidence="2 3">RB1R16</strain>
    </source>
</reference>
<evidence type="ECO:0000313" key="2">
    <source>
        <dbReference type="EMBL" id="PQJ12297.1"/>
    </source>
</evidence>
<evidence type="ECO:0000313" key="3">
    <source>
        <dbReference type="Proteomes" id="UP000239872"/>
    </source>
</evidence>
<feature type="signal peptide" evidence="1">
    <location>
        <begin position="1"/>
        <end position="19"/>
    </location>
</feature>
<organism evidence="2 3">
    <name type="scientific">Flavipsychrobacter stenotrophus</name>
    <dbReference type="NCBI Taxonomy" id="2077091"/>
    <lineage>
        <taxon>Bacteria</taxon>
        <taxon>Pseudomonadati</taxon>
        <taxon>Bacteroidota</taxon>
        <taxon>Chitinophagia</taxon>
        <taxon>Chitinophagales</taxon>
        <taxon>Chitinophagaceae</taxon>
        <taxon>Flavipsychrobacter</taxon>
    </lineage>
</organism>
<comment type="caution">
    <text evidence="2">The sequence shown here is derived from an EMBL/GenBank/DDBJ whole genome shotgun (WGS) entry which is preliminary data.</text>
</comment>
<gene>
    <name evidence="2" type="ORF">CJD36_000630</name>
</gene>
<dbReference type="OrthoDB" id="9867014at2"/>
<keyword evidence="1" id="KW-0732">Signal</keyword>
<accession>A0A2S7T0A4</accession>
<feature type="chain" id="PRO_5015630485" evidence="1">
    <location>
        <begin position="20"/>
        <end position="219"/>
    </location>
</feature>
<keyword evidence="3" id="KW-1185">Reference proteome</keyword>
<proteinExistence type="predicted"/>
<dbReference type="RefSeq" id="WP_105037181.1">
    <property type="nucleotide sequence ID" value="NZ_PPSL01000001.1"/>
</dbReference>